<dbReference type="GO" id="GO:0005737">
    <property type="term" value="C:cytoplasm"/>
    <property type="evidence" value="ECO:0007669"/>
    <property type="project" value="UniProtKB-SubCell"/>
</dbReference>
<evidence type="ECO:0000256" key="8">
    <source>
        <dbReference type="ARBA" id="ARBA00022878"/>
    </source>
</evidence>
<dbReference type="InterPro" id="IPR036249">
    <property type="entry name" value="Thioredoxin-like_sf"/>
</dbReference>
<keyword evidence="9" id="KW-0585">Phenylalanine catabolism</keyword>
<evidence type="ECO:0000259" key="13">
    <source>
        <dbReference type="PROSITE" id="PS50405"/>
    </source>
</evidence>
<dbReference type="AlphaFoldDB" id="A0A7S3KRH3"/>
<keyword evidence="6" id="KW-0963">Cytoplasm</keyword>
<dbReference type="InterPro" id="IPR004046">
    <property type="entry name" value="GST_C"/>
</dbReference>
<protein>
    <recommendedName>
        <fullName evidence="15">Maleylacetoacetate isomerase</fullName>
    </recommendedName>
</protein>
<evidence type="ECO:0000256" key="3">
    <source>
        <dbReference type="ARBA" id="ARBA00004496"/>
    </source>
</evidence>
<dbReference type="GO" id="GO:0006572">
    <property type="term" value="P:L-tyrosine catabolic process"/>
    <property type="evidence" value="ECO:0007669"/>
    <property type="project" value="UniProtKB-KW"/>
</dbReference>
<dbReference type="Pfam" id="PF13417">
    <property type="entry name" value="GST_N_3"/>
    <property type="match status" value="1"/>
</dbReference>
<sequence>MESGGSTEVELFSYWRSSCSYRVRIALNLKGIKYEYKAVNLVKDGGEQKSEDYLKKNPQGFVPALAIDGHTLCESLPICEYLEENHTGDRNLYPTDPFLKYKCRQICEIINSGTQPLQNLAVLKKIKVDFGGDMNEWSKFYITKGLKSVEAVLADTKGKYCIGDEPTVADCFLVPQIYNANRFEVDMTQFPLINEIHENLKELQEFKDAHPDVMPDAPKDS</sequence>
<dbReference type="InterPro" id="IPR004045">
    <property type="entry name" value="Glutathione_S-Trfase_N"/>
</dbReference>
<dbReference type="InterPro" id="IPR005955">
    <property type="entry name" value="GST_Zeta"/>
</dbReference>
<evidence type="ECO:0000256" key="6">
    <source>
        <dbReference type="ARBA" id="ARBA00022490"/>
    </source>
</evidence>
<dbReference type="CDD" id="cd03042">
    <property type="entry name" value="GST_N_Zeta"/>
    <property type="match status" value="1"/>
</dbReference>
<evidence type="ECO:0000256" key="2">
    <source>
        <dbReference type="ARBA" id="ARBA00001955"/>
    </source>
</evidence>
<reference evidence="14" key="1">
    <citation type="submission" date="2021-01" db="EMBL/GenBank/DDBJ databases">
        <authorList>
            <person name="Corre E."/>
            <person name="Pelletier E."/>
            <person name="Niang G."/>
            <person name="Scheremetjew M."/>
            <person name="Finn R."/>
            <person name="Kale V."/>
            <person name="Holt S."/>
            <person name="Cochrane G."/>
            <person name="Meng A."/>
            <person name="Brown T."/>
            <person name="Cohen L."/>
        </authorList>
    </citation>
    <scope>NUCLEOTIDE SEQUENCE</scope>
    <source>
        <strain evidence="14">CT5</strain>
    </source>
</reference>
<comment type="subcellular location">
    <subcellularLocation>
        <location evidence="3">Cytoplasm</location>
    </subcellularLocation>
</comment>
<keyword evidence="7" id="KW-0808">Transferase</keyword>
<dbReference type="InterPro" id="IPR036282">
    <property type="entry name" value="Glutathione-S-Trfase_C_sf"/>
</dbReference>
<dbReference type="Gene3D" id="1.20.1050.10">
    <property type="match status" value="1"/>
</dbReference>
<evidence type="ECO:0000256" key="7">
    <source>
        <dbReference type="ARBA" id="ARBA00022679"/>
    </source>
</evidence>
<dbReference type="SUPFAM" id="SSF47616">
    <property type="entry name" value="GST C-terminal domain-like"/>
    <property type="match status" value="1"/>
</dbReference>
<feature type="domain" description="GST N-terminal" evidence="12">
    <location>
        <begin position="7"/>
        <end position="90"/>
    </location>
</feature>
<dbReference type="SFLD" id="SFLDG00358">
    <property type="entry name" value="Main_(cytGST)"/>
    <property type="match status" value="1"/>
</dbReference>
<name>A0A7S3KRH3_EUPCR</name>
<dbReference type="SFLD" id="SFLDS00019">
    <property type="entry name" value="Glutathione_Transferase_(cytos"/>
    <property type="match status" value="1"/>
</dbReference>
<evidence type="ECO:0000256" key="4">
    <source>
        <dbReference type="ARBA" id="ARBA00004671"/>
    </source>
</evidence>
<dbReference type="GO" id="GO:0004364">
    <property type="term" value="F:glutathione transferase activity"/>
    <property type="evidence" value="ECO:0007669"/>
    <property type="project" value="UniProtKB-EC"/>
</dbReference>
<dbReference type="PROSITE" id="PS50405">
    <property type="entry name" value="GST_CTER"/>
    <property type="match status" value="1"/>
</dbReference>
<comment type="catalytic activity">
    <reaction evidence="1">
        <text>4-maleylacetoacetate = 4-fumarylacetoacetate</text>
        <dbReference type="Rhea" id="RHEA:14817"/>
        <dbReference type="ChEBI" id="CHEBI:17105"/>
        <dbReference type="ChEBI" id="CHEBI:18034"/>
        <dbReference type="EC" id="5.2.1.2"/>
    </reaction>
</comment>
<dbReference type="GO" id="GO:0006559">
    <property type="term" value="P:L-phenylalanine catabolic process"/>
    <property type="evidence" value="ECO:0007669"/>
    <property type="project" value="UniProtKB-KW"/>
</dbReference>
<comment type="cofactor">
    <cofactor evidence="2">
        <name>glutathione</name>
        <dbReference type="ChEBI" id="CHEBI:57925"/>
    </cofactor>
</comment>
<dbReference type="PROSITE" id="PS50404">
    <property type="entry name" value="GST_NTER"/>
    <property type="match status" value="1"/>
</dbReference>
<feature type="domain" description="GST C-terminal" evidence="13">
    <location>
        <begin position="96"/>
        <end position="221"/>
    </location>
</feature>
<dbReference type="Pfam" id="PF14497">
    <property type="entry name" value="GST_C_3"/>
    <property type="match status" value="1"/>
</dbReference>
<dbReference type="InterPro" id="IPR040079">
    <property type="entry name" value="Glutathione_S-Trfase"/>
</dbReference>
<dbReference type="SUPFAM" id="SSF52833">
    <property type="entry name" value="Thioredoxin-like"/>
    <property type="match status" value="1"/>
</dbReference>
<dbReference type="EMBL" id="HBIK01034736">
    <property type="protein sequence ID" value="CAE0391325.1"/>
    <property type="molecule type" value="Transcribed_RNA"/>
</dbReference>
<evidence type="ECO:0000256" key="5">
    <source>
        <dbReference type="ARBA" id="ARBA00010007"/>
    </source>
</evidence>
<organism evidence="14">
    <name type="scientific">Euplotes crassus</name>
    <dbReference type="NCBI Taxonomy" id="5936"/>
    <lineage>
        <taxon>Eukaryota</taxon>
        <taxon>Sar</taxon>
        <taxon>Alveolata</taxon>
        <taxon>Ciliophora</taxon>
        <taxon>Intramacronucleata</taxon>
        <taxon>Spirotrichea</taxon>
        <taxon>Hypotrichia</taxon>
        <taxon>Euplotida</taxon>
        <taxon>Euplotidae</taxon>
        <taxon>Moneuplotes</taxon>
    </lineage>
</organism>
<comment type="catalytic activity">
    <reaction evidence="11">
        <text>RX + glutathione = an S-substituted glutathione + a halide anion + H(+)</text>
        <dbReference type="Rhea" id="RHEA:16437"/>
        <dbReference type="ChEBI" id="CHEBI:15378"/>
        <dbReference type="ChEBI" id="CHEBI:16042"/>
        <dbReference type="ChEBI" id="CHEBI:17792"/>
        <dbReference type="ChEBI" id="CHEBI:57925"/>
        <dbReference type="ChEBI" id="CHEBI:90779"/>
        <dbReference type="EC" id="2.5.1.18"/>
    </reaction>
</comment>
<proteinExistence type="inferred from homology"/>
<evidence type="ECO:0000259" key="12">
    <source>
        <dbReference type="PROSITE" id="PS50404"/>
    </source>
</evidence>
<comment type="similarity">
    <text evidence="5">Belongs to the GST superfamily. Zeta family.</text>
</comment>
<evidence type="ECO:0000256" key="11">
    <source>
        <dbReference type="ARBA" id="ARBA00047960"/>
    </source>
</evidence>
<keyword evidence="8" id="KW-0828">Tyrosine catabolism</keyword>
<evidence type="ECO:0000256" key="9">
    <source>
        <dbReference type="ARBA" id="ARBA00023232"/>
    </source>
</evidence>
<evidence type="ECO:0000313" key="14">
    <source>
        <dbReference type="EMBL" id="CAE0391325.1"/>
    </source>
</evidence>
<dbReference type="GO" id="GO:0006749">
    <property type="term" value="P:glutathione metabolic process"/>
    <property type="evidence" value="ECO:0007669"/>
    <property type="project" value="TreeGrafter"/>
</dbReference>
<keyword evidence="10" id="KW-0413">Isomerase</keyword>
<dbReference type="NCBIfam" id="TIGR01262">
    <property type="entry name" value="maiA"/>
    <property type="match status" value="1"/>
</dbReference>
<dbReference type="PANTHER" id="PTHR42673">
    <property type="entry name" value="MALEYLACETOACETATE ISOMERASE"/>
    <property type="match status" value="1"/>
</dbReference>
<evidence type="ECO:0008006" key="15">
    <source>
        <dbReference type="Google" id="ProtNLM"/>
    </source>
</evidence>
<dbReference type="Gene3D" id="3.40.30.10">
    <property type="entry name" value="Glutaredoxin"/>
    <property type="match status" value="1"/>
</dbReference>
<dbReference type="FunFam" id="3.40.30.10:FF:000041">
    <property type="entry name" value="Maleylacetoacetate isomerase isoform 1"/>
    <property type="match status" value="1"/>
</dbReference>
<dbReference type="InterPro" id="IPR034333">
    <property type="entry name" value="GST_Zeta_N"/>
</dbReference>
<accession>A0A7S3KRH3</accession>
<dbReference type="GO" id="GO:0016034">
    <property type="term" value="F:maleylacetoacetate isomerase activity"/>
    <property type="evidence" value="ECO:0007669"/>
    <property type="project" value="UniProtKB-EC"/>
</dbReference>
<dbReference type="PANTHER" id="PTHR42673:SF4">
    <property type="entry name" value="MALEYLACETOACETATE ISOMERASE"/>
    <property type="match status" value="1"/>
</dbReference>
<evidence type="ECO:0000256" key="1">
    <source>
        <dbReference type="ARBA" id="ARBA00001622"/>
    </source>
</evidence>
<dbReference type="InterPro" id="IPR034330">
    <property type="entry name" value="GST_Zeta_C"/>
</dbReference>
<dbReference type="CDD" id="cd03191">
    <property type="entry name" value="GST_C_Zeta"/>
    <property type="match status" value="1"/>
</dbReference>
<evidence type="ECO:0000256" key="10">
    <source>
        <dbReference type="ARBA" id="ARBA00023235"/>
    </source>
</evidence>
<comment type="pathway">
    <text evidence="4">Amino-acid degradation; L-phenylalanine degradation; acetoacetate and fumarate from L-phenylalanine: step 5/6.</text>
</comment>
<dbReference type="InterPro" id="IPR010987">
    <property type="entry name" value="Glutathione-S-Trfase_C-like"/>
</dbReference>
<dbReference type="FunFam" id="1.20.1050.10:FF:000010">
    <property type="entry name" value="Maleylacetoacetate isomerase isoform 1"/>
    <property type="match status" value="1"/>
</dbReference>
<gene>
    <name evidence="14" type="ORF">ECRA1380_LOCUS16301</name>
</gene>